<dbReference type="NCBIfam" id="TIGR01172">
    <property type="entry name" value="cysE"/>
    <property type="match status" value="1"/>
</dbReference>
<dbReference type="CDD" id="cd03354">
    <property type="entry name" value="LbH_SAT"/>
    <property type="match status" value="1"/>
</dbReference>
<dbReference type="Gene3D" id="1.10.3130.10">
    <property type="entry name" value="serine acetyltransferase, domain 1"/>
    <property type="match status" value="1"/>
</dbReference>
<keyword evidence="6 12" id="KW-0808">Transferase</keyword>
<dbReference type="STRING" id="44933.SAMN05660971_02926"/>
<accession>A0A1M7IP98</accession>
<dbReference type="InterPro" id="IPR053376">
    <property type="entry name" value="Serine_acetyltransferase"/>
</dbReference>
<keyword evidence="4" id="KW-0963">Cytoplasm</keyword>
<dbReference type="AlphaFoldDB" id="A0A1M7IP98"/>
<dbReference type="Pfam" id="PF00132">
    <property type="entry name" value="Hexapep"/>
    <property type="match status" value="1"/>
</dbReference>
<dbReference type="EMBL" id="FRCA01000008">
    <property type="protein sequence ID" value="SHM42408.1"/>
    <property type="molecule type" value="Genomic_DNA"/>
</dbReference>
<protein>
    <recommendedName>
        <fullName evidence="3">serine O-acetyltransferase</fullName>
        <ecNumber evidence="3">2.3.1.30</ecNumber>
    </recommendedName>
</protein>
<evidence type="ECO:0000313" key="14">
    <source>
        <dbReference type="Proteomes" id="UP000321726"/>
    </source>
</evidence>
<dbReference type="Proteomes" id="UP000184123">
    <property type="component" value="Unassembled WGS sequence"/>
</dbReference>
<proteinExistence type="inferred from homology"/>
<name>A0A1M7IP98_9GAMM</name>
<evidence type="ECO:0000256" key="10">
    <source>
        <dbReference type="SAM" id="MobiDB-lite"/>
    </source>
</evidence>
<dbReference type="InterPro" id="IPR042122">
    <property type="entry name" value="Ser_AcTrfase_N_sf"/>
</dbReference>
<dbReference type="Proteomes" id="UP000321726">
    <property type="component" value="Unassembled WGS sequence"/>
</dbReference>
<dbReference type="NCBIfam" id="NF041874">
    <property type="entry name" value="EPS_EpsC"/>
    <property type="match status" value="1"/>
</dbReference>
<reference evidence="12 13" key="1">
    <citation type="submission" date="2016-11" db="EMBL/GenBank/DDBJ databases">
        <authorList>
            <person name="Jaros S."/>
            <person name="Januszkiewicz K."/>
            <person name="Wedrychowicz H."/>
        </authorList>
    </citation>
    <scope>NUCLEOTIDE SEQUENCE [LARGE SCALE GENOMIC DNA]</scope>
    <source>
        <strain evidence="12 13">DSM 4740</strain>
    </source>
</reference>
<comment type="catalytic activity">
    <reaction evidence="9">
        <text>L-serine + acetyl-CoA = O-acetyl-L-serine + CoA</text>
        <dbReference type="Rhea" id="RHEA:24560"/>
        <dbReference type="ChEBI" id="CHEBI:33384"/>
        <dbReference type="ChEBI" id="CHEBI:57287"/>
        <dbReference type="ChEBI" id="CHEBI:57288"/>
        <dbReference type="ChEBI" id="CHEBI:58340"/>
        <dbReference type="EC" id="2.3.1.30"/>
    </reaction>
</comment>
<dbReference type="GO" id="GO:0006535">
    <property type="term" value="P:cysteine biosynthetic process from serine"/>
    <property type="evidence" value="ECO:0007669"/>
    <property type="project" value="InterPro"/>
</dbReference>
<sequence>MFQRLREDIDSVFARDPAARNFLEVLTNYPGLHALLLHRLSHSLWKRNFKWVARTLSTLGRWLTGIEIHPGASIGRRFFIDHGMGVVIGETTVVGNDVTLYQGVTLGGTSWNKGKRHPTLEDGVIVGAGAKILGPFTVGAGAKVGSNAVVTKEVPAGATVVGIPGKIVKRTDPDSEPMLEVDPARREAMCQKFGFDAYGISQDMPDPVARSIQAMLDHMHAVDERIGGMCQTLRKLDANYRDGRMPELRDEDFADILDEVDRDCPPISAHQPKTSDTPQDEEHQASAPSPDGEHNDDQAATTSDDEAQDSDQAQNINKVREHHRENG</sequence>
<evidence type="ECO:0000313" key="13">
    <source>
        <dbReference type="Proteomes" id="UP000184123"/>
    </source>
</evidence>
<evidence type="ECO:0000313" key="11">
    <source>
        <dbReference type="EMBL" id="GEN24133.1"/>
    </source>
</evidence>
<dbReference type="GO" id="GO:0009001">
    <property type="term" value="F:serine O-acetyltransferase activity"/>
    <property type="evidence" value="ECO:0007669"/>
    <property type="project" value="UniProtKB-EC"/>
</dbReference>
<feature type="region of interest" description="Disordered" evidence="10">
    <location>
        <begin position="262"/>
        <end position="327"/>
    </location>
</feature>
<keyword evidence="7" id="KW-0677">Repeat</keyword>
<dbReference type="InterPro" id="IPR001451">
    <property type="entry name" value="Hexapep"/>
</dbReference>
<keyword evidence="5" id="KW-0028">Amino-acid biosynthesis</keyword>
<keyword evidence="8" id="KW-0012">Acyltransferase</keyword>
<evidence type="ECO:0000256" key="8">
    <source>
        <dbReference type="ARBA" id="ARBA00023315"/>
    </source>
</evidence>
<dbReference type="InterPro" id="IPR045304">
    <property type="entry name" value="LbH_SAT"/>
</dbReference>
<evidence type="ECO:0000256" key="6">
    <source>
        <dbReference type="ARBA" id="ARBA00022679"/>
    </source>
</evidence>
<evidence type="ECO:0000256" key="7">
    <source>
        <dbReference type="ARBA" id="ARBA00022737"/>
    </source>
</evidence>
<reference evidence="11 14" key="2">
    <citation type="submission" date="2019-07" db="EMBL/GenBank/DDBJ databases">
        <title>Whole genome shotgun sequence of Halomonas cupida NBRC 102219.</title>
        <authorList>
            <person name="Hosoyama A."/>
            <person name="Uohara A."/>
            <person name="Ohji S."/>
            <person name="Ichikawa N."/>
        </authorList>
    </citation>
    <scope>NUCLEOTIDE SEQUENCE [LARGE SCALE GENOMIC DNA]</scope>
    <source>
        <strain evidence="11 14">NBRC 102219</strain>
    </source>
</reference>
<dbReference type="OrthoDB" id="9801456at2"/>
<gene>
    <name evidence="11" type="ORF">HCU01_20820</name>
    <name evidence="12" type="ORF">SAMN05660971_02926</name>
</gene>
<keyword evidence="14" id="KW-1185">Reference proteome</keyword>
<dbReference type="PANTHER" id="PTHR42811">
    <property type="entry name" value="SERINE ACETYLTRANSFERASE"/>
    <property type="match status" value="1"/>
</dbReference>
<dbReference type="RefSeq" id="WP_084541963.1">
    <property type="nucleotide sequence ID" value="NZ_BJXU01000077.1"/>
</dbReference>
<organism evidence="12 13">
    <name type="scientific">Halomonas cupida</name>
    <dbReference type="NCBI Taxonomy" id="44933"/>
    <lineage>
        <taxon>Bacteria</taxon>
        <taxon>Pseudomonadati</taxon>
        <taxon>Pseudomonadota</taxon>
        <taxon>Gammaproteobacteria</taxon>
        <taxon>Oceanospirillales</taxon>
        <taxon>Halomonadaceae</taxon>
        <taxon>Halomonas</taxon>
    </lineage>
</organism>
<evidence type="ECO:0000256" key="9">
    <source>
        <dbReference type="ARBA" id="ARBA00049486"/>
    </source>
</evidence>
<dbReference type="EMBL" id="BJXU01000077">
    <property type="protein sequence ID" value="GEN24133.1"/>
    <property type="molecule type" value="Genomic_DNA"/>
</dbReference>
<dbReference type="FunFam" id="1.10.3130.10:FF:000002">
    <property type="entry name" value="Serine acetyltransferase"/>
    <property type="match status" value="1"/>
</dbReference>
<dbReference type="SUPFAM" id="SSF51161">
    <property type="entry name" value="Trimeric LpxA-like enzymes"/>
    <property type="match status" value="1"/>
</dbReference>
<dbReference type="InterPro" id="IPR005881">
    <property type="entry name" value="Ser_O-AcTrfase"/>
</dbReference>
<comment type="subcellular location">
    <subcellularLocation>
        <location evidence="1">Cytoplasm</location>
    </subcellularLocation>
</comment>
<dbReference type="FunFam" id="2.160.10.10:FF:000007">
    <property type="entry name" value="Serine acetyltransferase"/>
    <property type="match status" value="1"/>
</dbReference>
<comment type="similarity">
    <text evidence="2">Belongs to the transferase hexapeptide repeat family.</text>
</comment>
<evidence type="ECO:0000256" key="1">
    <source>
        <dbReference type="ARBA" id="ARBA00004496"/>
    </source>
</evidence>
<dbReference type="EC" id="2.3.1.30" evidence="3"/>
<dbReference type="Gene3D" id="2.160.10.10">
    <property type="entry name" value="Hexapeptide repeat proteins"/>
    <property type="match status" value="1"/>
</dbReference>
<dbReference type="GO" id="GO:0005737">
    <property type="term" value="C:cytoplasm"/>
    <property type="evidence" value="ECO:0007669"/>
    <property type="project" value="UniProtKB-SubCell"/>
</dbReference>
<evidence type="ECO:0000256" key="3">
    <source>
        <dbReference type="ARBA" id="ARBA00013266"/>
    </source>
</evidence>
<evidence type="ECO:0000313" key="12">
    <source>
        <dbReference type="EMBL" id="SHM42408.1"/>
    </source>
</evidence>
<evidence type="ECO:0000256" key="4">
    <source>
        <dbReference type="ARBA" id="ARBA00022490"/>
    </source>
</evidence>
<dbReference type="InterPro" id="IPR011004">
    <property type="entry name" value="Trimer_LpxA-like_sf"/>
</dbReference>
<feature type="compositionally biased region" description="Basic and acidic residues" evidence="10">
    <location>
        <begin position="318"/>
        <end position="327"/>
    </location>
</feature>
<evidence type="ECO:0000256" key="5">
    <source>
        <dbReference type="ARBA" id="ARBA00022605"/>
    </source>
</evidence>
<evidence type="ECO:0000256" key="2">
    <source>
        <dbReference type="ARBA" id="ARBA00007274"/>
    </source>
</evidence>